<reference evidence="2" key="1">
    <citation type="submission" date="2020-12" db="EMBL/GenBank/DDBJ databases">
        <authorList>
            <consortium name="Molecular Ecology Group"/>
        </authorList>
    </citation>
    <scope>NUCLEOTIDE SEQUENCE</scope>
    <source>
        <strain evidence="2">TBG_1078</strain>
    </source>
</reference>
<name>A0A811YFY1_NYCPR</name>
<dbReference type="EMBL" id="CAJHUB010000675">
    <property type="protein sequence ID" value="CAD7675449.1"/>
    <property type="molecule type" value="Genomic_DNA"/>
</dbReference>
<evidence type="ECO:0000313" key="3">
    <source>
        <dbReference type="Proteomes" id="UP000645828"/>
    </source>
</evidence>
<feature type="compositionally biased region" description="Low complexity" evidence="1">
    <location>
        <begin position="83"/>
        <end position="95"/>
    </location>
</feature>
<feature type="compositionally biased region" description="Pro residues" evidence="1">
    <location>
        <begin position="56"/>
        <end position="65"/>
    </location>
</feature>
<keyword evidence="3" id="KW-1185">Reference proteome</keyword>
<accession>A0A811YFY1</accession>
<evidence type="ECO:0000313" key="2">
    <source>
        <dbReference type="EMBL" id="CAD7675449.1"/>
    </source>
</evidence>
<dbReference type="Proteomes" id="UP000645828">
    <property type="component" value="Unassembled WGS sequence"/>
</dbReference>
<gene>
    <name evidence="2" type="ORF">NYPRO_LOCUS8244</name>
</gene>
<evidence type="ECO:0000256" key="1">
    <source>
        <dbReference type="SAM" id="MobiDB-lite"/>
    </source>
</evidence>
<feature type="region of interest" description="Disordered" evidence="1">
    <location>
        <begin position="1"/>
        <end position="123"/>
    </location>
</feature>
<sequence>MEFGDAKPTGAWGAPGTSAEARREGGGPARSCRGPRPGPHTGADAARGARRQRPARPGPARGPPWRPRRANCSAARRPPGPDRLPGGSAPGRPASPRVPSPGEPRGPQHDVNNSRSRFGHDGRKAKSQVSCLPSFLDKTNTILCSYLFLLAMPFLVLCLERADFGGQYLSEPAGVSRLLAFPAPSLRNMKQKENPGNSLPCLLRKCTPFLSTPRVDHSNCLLFGMLLRIWRSPASSPYFLLPFR</sequence>
<proteinExistence type="predicted"/>
<dbReference type="AlphaFoldDB" id="A0A811YFY1"/>
<comment type="caution">
    <text evidence="2">The sequence shown here is derived from an EMBL/GenBank/DDBJ whole genome shotgun (WGS) entry which is preliminary data.</text>
</comment>
<organism evidence="2 3">
    <name type="scientific">Nyctereutes procyonoides</name>
    <name type="common">Raccoon dog</name>
    <name type="synonym">Canis procyonoides</name>
    <dbReference type="NCBI Taxonomy" id="34880"/>
    <lineage>
        <taxon>Eukaryota</taxon>
        <taxon>Metazoa</taxon>
        <taxon>Chordata</taxon>
        <taxon>Craniata</taxon>
        <taxon>Vertebrata</taxon>
        <taxon>Euteleostomi</taxon>
        <taxon>Mammalia</taxon>
        <taxon>Eutheria</taxon>
        <taxon>Laurasiatheria</taxon>
        <taxon>Carnivora</taxon>
        <taxon>Caniformia</taxon>
        <taxon>Canidae</taxon>
        <taxon>Nyctereutes</taxon>
    </lineage>
</organism>
<protein>
    <submittedName>
        <fullName evidence="2">(raccoon dog) hypothetical protein</fullName>
    </submittedName>
</protein>